<dbReference type="SUPFAM" id="SSF53850">
    <property type="entry name" value="Periplasmic binding protein-like II"/>
    <property type="match status" value="1"/>
</dbReference>
<dbReference type="InterPro" id="IPR024370">
    <property type="entry name" value="PBP_domain"/>
</dbReference>
<dbReference type="Pfam" id="PF12849">
    <property type="entry name" value="PBP_like_2"/>
    <property type="match status" value="1"/>
</dbReference>
<dbReference type="Proteomes" id="UP001606134">
    <property type="component" value="Unassembled WGS sequence"/>
</dbReference>
<name>A0ABW7HJA4_9BURK</name>
<dbReference type="EMBL" id="JBIGIC010000017">
    <property type="protein sequence ID" value="MFG6490003.1"/>
    <property type="molecule type" value="Genomic_DNA"/>
</dbReference>
<feature type="signal peptide" evidence="2">
    <location>
        <begin position="1"/>
        <end position="24"/>
    </location>
</feature>
<dbReference type="RefSeq" id="WP_394416667.1">
    <property type="nucleotide sequence ID" value="NZ_JBIGIC010000017.1"/>
</dbReference>
<comment type="caution">
    <text evidence="4">The sequence shown here is derived from an EMBL/GenBank/DDBJ whole genome shotgun (WGS) entry which is preliminary data.</text>
</comment>
<protein>
    <submittedName>
        <fullName evidence="4">PstS family phosphate ABC transporter substrate-binding protein</fullName>
    </submittedName>
</protein>
<dbReference type="InterPro" id="IPR050811">
    <property type="entry name" value="Phosphate_ABC_transporter"/>
</dbReference>
<dbReference type="Gene3D" id="3.40.190.10">
    <property type="entry name" value="Periplasmic binding protein-like II"/>
    <property type="match status" value="3"/>
</dbReference>
<keyword evidence="1 2" id="KW-0732">Signal</keyword>
<dbReference type="PANTHER" id="PTHR30570">
    <property type="entry name" value="PERIPLASMIC PHOSPHATE BINDING COMPONENT OF PHOSPHATE ABC TRANSPORTER"/>
    <property type="match status" value="1"/>
</dbReference>
<feature type="chain" id="PRO_5047228120" evidence="2">
    <location>
        <begin position="25"/>
        <end position="475"/>
    </location>
</feature>
<evidence type="ECO:0000313" key="4">
    <source>
        <dbReference type="EMBL" id="MFG6490003.1"/>
    </source>
</evidence>
<sequence>MRRWTAAALMLLLGWQAGGTPAQAVANDRSLLPLMAAWQQALAQEQPDVAGALRWPRGGDVAAIGALMFELADVAPLSRAPLPAELAPYAHQFAGDMMKSPVLVRVAMRGEQPMYLAFNKRPDTPPSAAVRTWVGFALGPAGQRLVAQQPGLRPLTGAELSRELSKVDGYVAPLDPALPIYVAGAPVQGEISSVGSDGMKSLMERWMNDFRALQPGVRRGQRWEHLGTLNGFHALMANETDLAPMGRELWPDEAAAYASQQGCQQPLEIRVARGGFNTPQRTTAQAVFVNAGNPLQSITLPQLAAVLGAAPTITRWGQLGLTGDWANRPITVAMPPRITPNAMSMQMMVLKGRAWNAAAREASVADTAKAIAADPATIGFGGLEDGAPGLKALAVAPGEGSPPVQLNGETAANGRYPLTRYMYIRLQPQPGQALPPPVREFLRFILSRQGQEPVVYSGYFPLTAAEVAAELAKLE</sequence>
<accession>A0ABW7HJA4</accession>
<reference evidence="4 5" key="1">
    <citation type="submission" date="2024-08" db="EMBL/GenBank/DDBJ databases">
        <authorList>
            <person name="Lu H."/>
        </authorList>
    </citation>
    <scope>NUCLEOTIDE SEQUENCE [LARGE SCALE GENOMIC DNA]</scope>
    <source>
        <strain evidence="4 5">BYS78W</strain>
    </source>
</reference>
<evidence type="ECO:0000256" key="1">
    <source>
        <dbReference type="ARBA" id="ARBA00022729"/>
    </source>
</evidence>
<dbReference type="PANTHER" id="PTHR30570:SF6">
    <property type="entry name" value="PHOSPHATE-BINDING PROTEIN PSTS"/>
    <property type="match status" value="1"/>
</dbReference>
<evidence type="ECO:0000259" key="3">
    <source>
        <dbReference type="Pfam" id="PF12849"/>
    </source>
</evidence>
<gene>
    <name evidence="4" type="ORF">ACG04R_25225</name>
</gene>
<feature type="domain" description="PBP" evidence="3">
    <location>
        <begin position="183"/>
        <end position="448"/>
    </location>
</feature>
<proteinExistence type="predicted"/>
<evidence type="ECO:0000313" key="5">
    <source>
        <dbReference type="Proteomes" id="UP001606134"/>
    </source>
</evidence>
<evidence type="ECO:0000256" key="2">
    <source>
        <dbReference type="SAM" id="SignalP"/>
    </source>
</evidence>
<keyword evidence="5" id="KW-1185">Reference proteome</keyword>
<organism evidence="4 5">
    <name type="scientific">Pelomonas candidula</name>
    <dbReference type="NCBI Taxonomy" id="3299025"/>
    <lineage>
        <taxon>Bacteria</taxon>
        <taxon>Pseudomonadati</taxon>
        <taxon>Pseudomonadota</taxon>
        <taxon>Betaproteobacteria</taxon>
        <taxon>Burkholderiales</taxon>
        <taxon>Sphaerotilaceae</taxon>
        <taxon>Roseateles</taxon>
    </lineage>
</organism>